<keyword evidence="9" id="KW-1185">Reference proteome</keyword>
<feature type="transmembrane region" description="Helical" evidence="7">
    <location>
        <begin position="372"/>
        <end position="393"/>
    </location>
</feature>
<evidence type="ECO:0000313" key="9">
    <source>
        <dbReference type="Proteomes" id="UP000887574"/>
    </source>
</evidence>
<dbReference type="Pfam" id="PF06963">
    <property type="entry name" value="FPN1"/>
    <property type="match status" value="1"/>
</dbReference>
<dbReference type="SUPFAM" id="SSF103473">
    <property type="entry name" value="MFS general substrate transporter"/>
    <property type="match status" value="1"/>
</dbReference>
<name>A0A915CZH0_9BILA</name>
<evidence type="ECO:0000313" key="10">
    <source>
        <dbReference type="WBParaSite" id="jg1393.2"/>
    </source>
</evidence>
<dbReference type="Proteomes" id="UP000887574">
    <property type="component" value="Unplaced"/>
</dbReference>
<evidence type="ECO:0000256" key="8">
    <source>
        <dbReference type="SAM" id="MobiDB-lite"/>
    </source>
</evidence>
<reference evidence="10" key="1">
    <citation type="submission" date="2022-11" db="UniProtKB">
        <authorList>
            <consortium name="WormBaseParasite"/>
        </authorList>
    </citation>
    <scope>IDENTIFICATION</scope>
</reference>
<accession>A0A915CZH0</accession>
<dbReference type="WBParaSite" id="jg1393.2">
    <property type="protein sequence ID" value="jg1393.2"/>
    <property type="gene ID" value="jg1393"/>
</dbReference>
<feature type="transmembrane region" description="Helical" evidence="7">
    <location>
        <begin position="133"/>
        <end position="156"/>
    </location>
</feature>
<keyword evidence="6 7" id="KW-0472">Membrane</keyword>
<comment type="similarity">
    <text evidence="2 7">Belongs to the ferroportin (FP) (TC 2.A.100) family. SLC40A subfamily.</text>
</comment>
<dbReference type="GO" id="GO:0016020">
    <property type="term" value="C:membrane"/>
    <property type="evidence" value="ECO:0007669"/>
    <property type="project" value="UniProtKB-SubCell"/>
</dbReference>
<dbReference type="InterPro" id="IPR036259">
    <property type="entry name" value="MFS_trans_sf"/>
</dbReference>
<dbReference type="InterPro" id="IPR009716">
    <property type="entry name" value="Ferroportin-1"/>
</dbReference>
<dbReference type="PANTHER" id="PTHR11660:SF57">
    <property type="entry name" value="SOLUTE CARRIER FAMILY 40 MEMBER"/>
    <property type="match status" value="1"/>
</dbReference>
<evidence type="ECO:0000256" key="6">
    <source>
        <dbReference type="ARBA" id="ARBA00023136"/>
    </source>
</evidence>
<keyword evidence="4 7" id="KW-0812">Transmembrane</keyword>
<dbReference type="PANTHER" id="PTHR11660">
    <property type="entry name" value="SOLUTE CARRIER FAMILY 40 MEMBER"/>
    <property type="match status" value="1"/>
</dbReference>
<evidence type="ECO:0000256" key="7">
    <source>
        <dbReference type="RuleBase" id="RU365065"/>
    </source>
</evidence>
<keyword evidence="7" id="KW-0406">Ion transport</keyword>
<evidence type="ECO:0000256" key="5">
    <source>
        <dbReference type="ARBA" id="ARBA00022989"/>
    </source>
</evidence>
<protein>
    <recommendedName>
        <fullName evidence="7">Solute carrier family 40 member</fullName>
    </recommendedName>
</protein>
<dbReference type="AlphaFoldDB" id="A0A915CZH0"/>
<feature type="compositionally biased region" description="Polar residues" evidence="8">
    <location>
        <begin position="1"/>
        <end position="20"/>
    </location>
</feature>
<evidence type="ECO:0000256" key="4">
    <source>
        <dbReference type="ARBA" id="ARBA00022692"/>
    </source>
</evidence>
<sequence length="536" mass="59524">MSTSTISTSKHPALTSNSGTKAGDTAAAPICIDDDSQHSQTTTTTTNSDQQFKQSEPALLAFSTFSTPLHGLYFSCVGDRLWTFAIVLLLEHLGGMRLVSANQLVEGISAMFLSTYVGNWLDRHDRKQGALTVLALNNVCVAFSAALLAVCLSLSVDKSSSGNDRSTLYVFCLVLSILFCAISKVASEGQKMAFTKDWIVVMAHKDQSNSLSKRNAIMTTIDQMSSVVAPLLTGYILVFGGYRLACFVFVGWNMLSWAAERYLLSKVYEQVKELSVRERNLKDMSDPEFKEEIEVLLERKRETSSSSYNVVSKRASKNILRFWRRMQKTIGAYGRQQVFAAAFGLSLLYMTVLGFDGLAISHGKSQHLPDNVLGIFRSAGSVLGIAGAVSYTLFERRMGVRKTGFIGLIIQQLFLWLLDWTIEKWISSSDAANHPTSLVIAPYLGNETLEETRNLITPTFSSNYSNHGLHIDWKDWTVQGHSIISIVVFFCGITFARLGLWMADLSITQIMQESIAEEERNTVWSSKRILPTFQCS</sequence>
<comment type="caution">
    <text evidence="7">Lacks conserved residue(s) required for the propagation of feature annotation.</text>
</comment>
<feature type="region of interest" description="Disordered" evidence="8">
    <location>
        <begin position="1"/>
        <end position="23"/>
    </location>
</feature>
<feature type="transmembrane region" description="Helical" evidence="7">
    <location>
        <begin position="405"/>
        <end position="422"/>
    </location>
</feature>
<dbReference type="Gene3D" id="1.20.1250.20">
    <property type="entry name" value="MFS general substrate transporter like domains"/>
    <property type="match status" value="1"/>
</dbReference>
<feature type="transmembrane region" description="Helical" evidence="7">
    <location>
        <begin position="338"/>
        <end position="360"/>
    </location>
</feature>
<dbReference type="GO" id="GO:0005381">
    <property type="term" value="F:iron ion transmembrane transporter activity"/>
    <property type="evidence" value="ECO:0007669"/>
    <property type="project" value="UniProtKB-UniRule"/>
</dbReference>
<keyword evidence="3 7" id="KW-0813">Transport</keyword>
<evidence type="ECO:0000256" key="1">
    <source>
        <dbReference type="ARBA" id="ARBA00004141"/>
    </source>
</evidence>
<evidence type="ECO:0000256" key="3">
    <source>
        <dbReference type="ARBA" id="ARBA00022448"/>
    </source>
</evidence>
<organism evidence="9 10">
    <name type="scientific">Ditylenchus dipsaci</name>
    <dbReference type="NCBI Taxonomy" id="166011"/>
    <lineage>
        <taxon>Eukaryota</taxon>
        <taxon>Metazoa</taxon>
        <taxon>Ecdysozoa</taxon>
        <taxon>Nematoda</taxon>
        <taxon>Chromadorea</taxon>
        <taxon>Rhabditida</taxon>
        <taxon>Tylenchina</taxon>
        <taxon>Tylenchomorpha</taxon>
        <taxon>Sphaerularioidea</taxon>
        <taxon>Anguinidae</taxon>
        <taxon>Anguininae</taxon>
        <taxon>Ditylenchus</taxon>
    </lineage>
</organism>
<keyword evidence="5 7" id="KW-1133">Transmembrane helix</keyword>
<comment type="subcellular location">
    <subcellularLocation>
        <location evidence="1 7">Membrane</location>
        <topology evidence="1 7">Multi-pass membrane protein</topology>
    </subcellularLocation>
</comment>
<comment type="function">
    <text evidence="7">May be involved in iron transport and iron homeostasis.</text>
</comment>
<proteinExistence type="inferred from homology"/>
<feature type="transmembrane region" description="Helical" evidence="7">
    <location>
        <begin position="483"/>
        <end position="503"/>
    </location>
</feature>
<evidence type="ECO:0000256" key="2">
    <source>
        <dbReference type="ARBA" id="ARBA00006279"/>
    </source>
</evidence>
<feature type="transmembrane region" description="Helical" evidence="7">
    <location>
        <begin position="168"/>
        <end position="186"/>
    </location>
</feature>